<dbReference type="AlphaFoldDB" id="A0A0A9EAP6"/>
<sequence length="47" mass="5218">MRFLVASEALKGASTTLFPLVATESSGEGKWYPFPCFSFLQCRWISG</sequence>
<accession>A0A0A9EAP6</accession>
<proteinExistence type="predicted"/>
<dbReference type="EMBL" id="GBRH01202895">
    <property type="protein sequence ID" value="JAD95000.1"/>
    <property type="molecule type" value="Transcribed_RNA"/>
</dbReference>
<evidence type="ECO:0000313" key="1">
    <source>
        <dbReference type="EMBL" id="JAD95000.1"/>
    </source>
</evidence>
<reference evidence="1" key="2">
    <citation type="journal article" date="2015" name="Data Brief">
        <title>Shoot transcriptome of the giant reed, Arundo donax.</title>
        <authorList>
            <person name="Barrero R.A."/>
            <person name="Guerrero F.D."/>
            <person name="Moolhuijzen P."/>
            <person name="Goolsby J.A."/>
            <person name="Tidwell J."/>
            <person name="Bellgard S.E."/>
            <person name="Bellgard M.I."/>
        </authorList>
    </citation>
    <scope>NUCLEOTIDE SEQUENCE</scope>
    <source>
        <tissue evidence="1">Shoot tissue taken approximately 20 cm above the soil surface</tissue>
    </source>
</reference>
<reference evidence="1" key="1">
    <citation type="submission" date="2014-09" db="EMBL/GenBank/DDBJ databases">
        <authorList>
            <person name="Magalhaes I.L.F."/>
            <person name="Oliveira U."/>
            <person name="Santos F.R."/>
            <person name="Vidigal T.H.D.A."/>
            <person name="Brescovit A.D."/>
            <person name="Santos A.J."/>
        </authorList>
    </citation>
    <scope>NUCLEOTIDE SEQUENCE</scope>
    <source>
        <tissue evidence="1">Shoot tissue taken approximately 20 cm above the soil surface</tissue>
    </source>
</reference>
<name>A0A0A9EAP6_ARUDO</name>
<organism evidence="1">
    <name type="scientific">Arundo donax</name>
    <name type="common">Giant reed</name>
    <name type="synonym">Donax arundinaceus</name>
    <dbReference type="NCBI Taxonomy" id="35708"/>
    <lineage>
        <taxon>Eukaryota</taxon>
        <taxon>Viridiplantae</taxon>
        <taxon>Streptophyta</taxon>
        <taxon>Embryophyta</taxon>
        <taxon>Tracheophyta</taxon>
        <taxon>Spermatophyta</taxon>
        <taxon>Magnoliopsida</taxon>
        <taxon>Liliopsida</taxon>
        <taxon>Poales</taxon>
        <taxon>Poaceae</taxon>
        <taxon>PACMAD clade</taxon>
        <taxon>Arundinoideae</taxon>
        <taxon>Arundineae</taxon>
        <taxon>Arundo</taxon>
    </lineage>
</organism>
<protein>
    <submittedName>
        <fullName evidence="1">Uncharacterized protein</fullName>
    </submittedName>
</protein>